<sequence>MSNAGSSTRRNQACDESFPATDFRRRLSHCESLLRSVGMAWRTYIPDIPLHDALQAMSSQPSQSTSLPPMPSPDSGHAESLNTDDLDFDESHGFSDLVDGMVSLTVEPHRAGYMGTESGSAALKFLNELSACTPRPSPASPSGDGEADTVAALTRPPELNRLLDDYFTVYHPAYPILHEPTFRAQISGAVAKPRDGSWPLLYHIVLAIGSFVGSGGSDRRDIQLYQVSRSHLTAETLEKGSLPLVQSLTLMGNYLQKRNKPNAGFNILGIAVNMALAIGLHREFNLSRTTPFVMELRRRTWWTLFIFESGARLTLGRPPVSLSGVTVDLPANIHDCDLAVDIDTLPQLPNEPTVTSCLRAQVGLARIANAAHTKLHSTSGLRPSEVLQIDSEVRNWLTSLPHFFTIGSEWSSSPKMILLWRAAHLRIIISRPFLFAAIRARSPLEVNSADGQYALSPVSICVSTAYECAVSICDFWASLPITQHNRGLAWYASYWLTTAGVVLATCLIYDLNHPLADQWRTEFSRILATLTDLGSAYDMALKAREVLGGYVEGFLSNSPNNEAPFQNTVEQILETIGAQSQSLELVGVPGFEDFAPDFFSDFSVRDM</sequence>
<evidence type="ECO:0000256" key="5">
    <source>
        <dbReference type="SAM" id="MobiDB-lite"/>
    </source>
</evidence>
<keyword evidence="8" id="KW-1185">Reference proteome</keyword>
<reference evidence="7" key="1">
    <citation type="submission" date="2020-04" db="EMBL/GenBank/DDBJ databases">
        <title>Genome Assembly and Annotation of Botryosphaeria dothidea sdau 11-99, a Latent Pathogen of Apple Fruit Ring Rot in China.</title>
        <authorList>
            <person name="Yu C."/>
            <person name="Diao Y."/>
            <person name="Lu Q."/>
            <person name="Zhao J."/>
            <person name="Cui S."/>
            <person name="Peng C."/>
            <person name="He B."/>
            <person name="Liu H."/>
        </authorList>
    </citation>
    <scope>NUCLEOTIDE SEQUENCE [LARGE SCALE GENOMIC DNA]</scope>
    <source>
        <strain evidence="7">Sdau11-99</strain>
    </source>
</reference>
<dbReference type="GO" id="GO:0000981">
    <property type="term" value="F:DNA-binding transcription factor activity, RNA polymerase II-specific"/>
    <property type="evidence" value="ECO:0007669"/>
    <property type="project" value="TreeGrafter"/>
</dbReference>
<evidence type="ECO:0000256" key="1">
    <source>
        <dbReference type="ARBA" id="ARBA00023015"/>
    </source>
</evidence>
<dbReference type="GO" id="GO:0000435">
    <property type="term" value="P:positive regulation of transcription from RNA polymerase II promoter by galactose"/>
    <property type="evidence" value="ECO:0007669"/>
    <property type="project" value="TreeGrafter"/>
</dbReference>
<dbReference type="EMBL" id="WWBZ02000001">
    <property type="protein sequence ID" value="KAF4314105.1"/>
    <property type="molecule type" value="Genomic_DNA"/>
</dbReference>
<protein>
    <submittedName>
        <fullName evidence="7">C6 transcription protein</fullName>
    </submittedName>
</protein>
<feature type="region of interest" description="Disordered" evidence="5">
    <location>
        <begin position="56"/>
        <end position="89"/>
    </location>
</feature>
<keyword evidence="4" id="KW-0539">Nucleus</keyword>
<evidence type="ECO:0000313" key="7">
    <source>
        <dbReference type="EMBL" id="KAF4314105.1"/>
    </source>
</evidence>
<evidence type="ECO:0000256" key="2">
    <source>
        <dbReference type="ARBA" id="ARBA00023125"/>
    </source>
</evidence>
<name>A0A8H4J6C1_9PEZI</name>
<accession>A0A8H4J6C1</accession>
<gene>
    <name evidence="7" type="ORF">GTA08_BOTSDO00113</name>
</gene>
<feature type="domain" description="Xylanolytic transcriptional activator regulatory" evidence="6">
    <location>
        <begin position="264"/>
        <end position="336"/>
    </location>
</feature>
<comment type="caution">
    <text evidence="7">The sequence shown here is derived from an EMBL/GenBank/DDBJ whole genome shotgun (WGS) entry which is preliminary data.</text>
</comment>
<dbReference type="AlphaFoldDB" id="A0A8H4J6C1"/>
<dbReference type="GO" id="GO:0006351">
    <property type="term" value="P:DNA-templated transcription"/>
    <property type="evidence" value="ECO:0007669"/>
    <property type="project" value="InterPro"/>
</dbReference>
<dbReference type="GO" id="GO:0005634">
    <property type="term" value="C:nucleus"/>
    <property type="evidence" value="ECO:0007669"/>
    <property type="project" value="TreeGrafter"/>
</dbReference>
<keyword evidence="2" id="KW-0238">DNA-binding</keyword>
<dbReference type="CDD" id="cd12148">
    <property type="entry name" value="fungal_TF_MHR"/>
    <property type="match status" value="1"/>
</dbReference>
<evidence type="ECO:0000259" key="6">
    <source>
        <dbReference type="SMART" id="SM00906"/>
    </source>
</evidence>
<evidence type="ECO:0000256" key="3">
    <source>
        <dbReference type="ARBA" id="ARBA00023163"/>
    </source>
</evidence>
<proteinExistence type="predicted"/>
<dbReference type="OrthoDB" id="3364175at2759"/>
<feature type="compositionally biased region" description="Low complexity" evidence="5">
    <location>
        <begin position="57"/>
        <end position="67"/>
    </location>
</feature>
<keyword evidence="3" id="KW-0804">Transcription</keyword>
<dbReference type="GO" id="GO:0008270">
    <property type="term" value="F:zinc ion binding"/>
    <property type="evidence" value="ECO:0007669"/>
    <property type="project" value="InterPro"/>
</dbReference>
<dbReference type="SMART" id="SM00906">
    <property type="entry name" value="Fungal_trans"/>
    <property type="match status" value="1"/>
</dbReference>
<dbReference type="Pfam" id="PF04082">
    <property type="entry name" value="Fungal_trans"/>
    <property type="match status" value="1"/>
</dbReference>
<organism evidence="7 8">
    <name type="scientific">Botryosphaeria dothidea</name>
    <dbReference type="NCBI Taxonomy" id="55169"/>
    <lineage>
        <taxon>Eukaryota</taxon>
        <taxon>Fungi</taxon>
        <taxon>Dikarya</taxon>
        <taxon>Ascomycota</taxon>
        <taxon>Pezizomycotina</taxon>
        <taxon>Dothideomycetes</taxon>
        <taxon>Dothideomycetes incertae sedis</taxon>
        <taxon>Botryosphaeriales</taxon>
        <taxon>Botryosphaeriaceae</taxon>
        <taxon>Botryosphaeria</taxon>
    </lineage>
</organism>
<dbReference type="PANTHER" id="PTHR47424">
    <property type="entry name" value="REGULATORY PROTEIN GAL4"/>
    <property type="match status" value="1"/>
</dbReference>
<evidence type="ECO:0000256" key="4">
    <source>
        <dbReference type="ARBA" id="ARBA00023242"/>
    </source>
</evidence>
<dbReference type="InterPro" id="IPR051127">
    <property type="entry name" value="Fungal_SecMet_Regulators"/>
</dbReference>
<dbReference type="GO" id="GO:0000978">
    <property type="term" value="F:RNA polymerase II cis-regulatory region sequence-specific DNA binding"/>
    <property type="evidence" value="ECO:0007669"/>
    <property type="project" value="TreeGrafter"/>
</dbReference>
<dbReference type="PANTHER" id="PTHR47424:SF3">
    <property type="entry name" value="REGULATORY PROTEIN GAL4"/>
    <property type="match status" value="1"/>
</dbReference>
<evidence type="ECO:0000313" key="8">
    <source>
        <dbReference type="Proteomes" id="UP000572817"/>
    </source>
</evidence>
<dbReference type="InterPro" id="IPR007219">
    <property type="entry name" value="XnlR_reg_dom"/>
</dbReference>
<keyword evidence="1" id="KW-0805">Transcription regulation</keyword>
<dbReference type="Proteomes" id="UP000572817">
    <property type="component" value="Unassembled WGS sequence"/>
</dbReference>